<evidence type="ECO:0000313" key="3">
    <source>
        <dbReference type="Proteomes" id="UP000015993"/>
    </source>
</evidence>
<dbReference type="STRING" id="679199.HMPREF9332_00203"/>
<dbReference type="GO" id="GO:0003725">
    <property type="term" value="F:double-stranded RNA binding"/>
    <property type="evidence" value="ECO:0007669"/>
    <property type="project" value="InterPro"/>
</dbReference>
<comment type="caution">
    <text evidence="2">The sequence shown here is derived from an EMBL/GenBank/DDBJ whole genome shotgun (WGS) entry which is preliminary data.</text>
</comment>
<dbReference type="InterPro" id="IPR052532">
    <property type="entry name" value="SUA5_domain"/>
</dbReference>
<dbReference type="Gene3D" id="3.90.870.10">
    <property type="entry name" value="DHBP synthase"/>
    <property type="match status" value="1"/>
</dbReference>
<dbReference type="PANTHER" id="PTHR42828:SF3">
    <property type="entry name" value="THREONYLCARBAMOYL-AMP SYNTHASE"/>
    <property type="match status" value="1"/>
</dbReference>
<dbReference type="PROSITE" id="PS51163">
    <property type="entry name" value="YRDC"/>
    <property type="match status" value="1"/>
</dbReference>
<dbReference type="Pfam" id="PF01300">
    <property type="entry name" value="Sua5_yciO_yrdC"/>
    <property type="match status" value="1"/>
</dbReference>
<dbReference type="SUPFAM" id="SSF55821">
    <property type="entry name" value="YrdC/RibB"/>
    <property type="match status" value="1"/>
</dbReference>
<dbReference type="InterPro" id="IPR017945">
    <property type="entry name" value="DHBP_synth_RibB-like_a/b_dom"/>
</dbReference>
<organism evidence="2 3">
    <name type="scientific">Alloprevotella rava F0323</name>
    <dbReference type="NCBI Taxonomy" id="679199"/>
    <lineage>
        <taxon>Bacteria</taxon>
        <taxon>Pseudomonadati</taxon>
        <taxon>Bacteroidota</taxon>
        <taxon>Bacteroidia</taxon>
        <taxon>Bacteroidales</taxon>
        <taxon>Prevotellaceae</taxon>
        <taxon>Alloprevotella</taxon>
    </lineage>
</organism>
<sequence>MLRLYSSHNDISRLQQIIDVLNDGGVIIYPTDTTYALGCNALKERAVERICRIRNIDLRSHPLSIICYDMGNISEYAHISTPVFKLMKRNLPGPFTFILSGTNRLPKIFRVRRQKEVGIRMPDNPITNQLVEMLGVPLLTASLPVEDMDREYATNPELIEEHFGSDVDLVIDGGEGIDGESTIVDCLDEDPKILRQGLGLLK</sequence>
<gene>
    <name evidence="2" type="ORF">HMPREF9332_00203</name>
</gene>
<reference evidence="2 3" key="1">
    <citation type="submission" date="2011-08" db="EMBL/GenBank/DDBJ databases">
        <title>The Genome Sequence of Prevotella sp. oral taxon 302 str. F0323.</title>
        <authorList>
            <consortium name="The Broad Institute Genome Sequencing Platform"/>
            <person name="Earl A."/>
            <person name="Ward D."/>
            <person name="Feldgarden M."/>
            <person name="Gevers D."/>
            <person name="Izard J."/>
            <person name="Blanton J.M."/>
            <person name="Baranova O.V."/>
            <person name="Tanner A.C."/>
            <person name="Dewhirst F.E."/>
            <person name="Young S.K."/>
            <person name="Zeng Q."/>
            <person name="Gargeya S."/>
            <person name="Fitzgerald M."/>
            <person name="Haas B."/>
            <person name="Abouelleil A."/>
            <person name="Alvarado L."/>
            <person name="Arachchi H.M."/>
            <person name="Berlin A."/>
            <person name="Brown A."/>
            <person name="Chapman S.B."/>
            <person name="Chen Z."/>
            <person name="Dunbar C."/>
            <person name="Freedman E."/>
            <person name="Gearin G."/>
            <person name="Gellesch M."/>
            <person name="Goldberg J."/>
            <person name="Griggs A."/>
            <person name="Gujja S."/>
            <person name="Heiman D."/>
            <person name="Howarth C."/>
            <person name="Larson L."/>
            <person name="Lui A."/>
            <person name="MacDonald P.J.P."/>
            <person name="Montmayeur A."/>
            <person name="Murphy C."/>
            <person name="Neiman D."/>
            <person name="Pearson M."/>
            <person name="Priest M."/>
            <person name="Roberts A."/>
            <person name="Saif S."/>
            <person name="Shea T."/>
            <person name="Shenoy N."/>
            <person name="Sisk P."/>
            <person name="Stolte C."/>
            <person name="Sykes S."/>
            <person name="Wortman J."/>
            <person name="Nusbaum C."/>
            <person name="Birren B."/>
        </authorList>
    </citation>
    <scope>NUCLEOTIDE SEQUENCE [LARGE SCALE GENOMIC DNA]</scope>
    <source>
        <strain evidence="2 3">F0323</strain>
    </source>
</reference>
<feature type="domain" description="YrdC-like" evidence="1">
    <location>
        <begin position="11"/>
        <end position="199"/>
    </location>
</feature>
<dbReference type="PANTHER" id="PTHR42828">
    <property type="entry name" value="DHBP SYNTHASE RIBB-LIKE ALPHA/BETA DOMAIN-CONTAINING PROTEIN"/>
    <property type="match status" value="1"/>
</dbReference>
<keyword evidence="3" id="KW-1185">Reference proteome</keyword>
<dbReference type="PATRIC" id="fig|679199.3.peg.210"/>
<dbReference type="Proteomes" id="UP000015993">
    <property type="component" value="Unassembled WGS sequence"/>
</dbReference>
<dbReference type="HOGENOM" id="CLU_031397_3_0_10"/>
<dbReference type="AlphaFoldDB" id="G5G9F2"/>
<evidence type="ECO:0000313" key="2">
    <source>
        <dbReference type="EMBL" id="EHG24366.1"/>
    </source>
</evidence>
<dbReference type="NCBIfam" id="TIGR00057">
    <property type="entry name" value="L-threonylcarbamoyladenylate synthase"/>
    <property type="match status" value="1"/>
</dbReference>
<evidence type="ECO:0000259" key="1">
    <source>
        <dbReference type="PROSITE" id="PS51163"/>
    </source>
</evidence>
<protein>
    <submittedName>
        <fullName evidence="2">Sua5/YciO/YrdC/YwlC family protein</fullName>
    </submittedName>
</protein>
<dbReference type="InterPro" id="IPR006070">
    <property type="entry name" value="Sua5-like_dom"/>
</dbReference>
<proteinExistence type="predicted"/>
<dbReference type="EMBL" id="ACZK01000008">
    <property type="protein sequence ID" value="EHG24366.1"/>
    <property type="molecule type" value="Genomic_DNA"/>
</dbReference>
<dbReference type="eggNOG" id="COG0009">
    <property type="taxonomic scope" value="Bacteria"/>
</dbReference>
<name>G5G9F2_9BACT</name>
<accession>G5G9F2</accession>